<accession>A0ABM1Y3M9</accession>
<evidence type="ECO:0000256" key="1">
    <source>
        <dbReference type="SAM" id="MobiDB-lite"/>
    </source>
</evidence>
<protein>
    <recommendedName>
        <fullName evidence="2">CUE domain-containing protein</fullName>
    </recommendedName>
</protein>
<dbReference type="Gene3D" id="1.10.8.10">
    <property type="entry name" value="DNA helicase RuvA subunit, C-terminal domain"/>
    <property type="match status" value="1"/>
</dbReference>
<feature type="compositionally biased region" description="Acidic residues" evidence="1">
    <location>
        <begin position="607"/>
        <end position="617"/>
    </location>
</feature>
<dbReference type="InterPro" id="IPR052586">
    <property type="entry name" value="ASCC2"/>
</dbReference>
<dbReference type="RefSeq" id="XP_029710533.2">
    <property type="nucleotide sequence ID" value="XM_029854673.2"/>
</dbReference>
<keyword evidence="4" id="KW-1185">Reference proteome</keyword>
<organism evidence="3 4">
    <name type="scientific">Aedes albopictus</name>
    <name type="common">Asian tiger mosquito</name>
    <name type="synonym">Stegomyia albopicta</name>
    <dbReference type="NCBI Taxonomy" id="7160"/>
    <lineage>
        <taxon>Eukaryota</taxon>
        <taxon>Metazoa</taxon>
        <taxon>Ecdysozoa</taxon>
        <taxon>Arthropoda</taxon>
        <taxon>Hexapoda</taxon>
        <taxon>Insecta</taxon>
        <taxon>Pterygota</taxon>
        <taxon>Neoptera</taxon>
        <taxon>Endopterygota</taxon>
        <taxon>Diptera</taxon>
        <taxon>Nematocera</taxon>
        <taxon>Culicoidea</taxon>
        <taxon>Culicidae</taxon>
        <taxon>Culicinae</taxon>
        <taxon>Aedini</taxon>
        <taxon>Aedes</taxon>
        <taxon>Stegomyia</taxon>
    </lineage>
</organism>
<dbReference type="InterPro" id="IPR041800">
    <property type="entry name" value="ASCC2_CUE"/>
</dbReference>
<feature type="region of interest" description="Disordered" evidence="1">
    <location>
        <begin position="607"/>
        <end position="721"/>
    </location>
</feature>
<feature type="compositionally biased region" description="Gly residues" evidence="1">
    <location>
        <begin position="658"/>
        <end position="667"/>
    </location>
</feature>
<dbReference type="InterPro" id="IPR009060">
    <property type="entry name" value="UBA-like_sf"/>
</dbReference>
<dbReference type="Proteomes" id="UP000069940">
    <property type="component" value="Unassembled WGS sequence"/>
</dbReference>
<evidence type="ECO:0000313" key="3">
    <source>
        <dbReference type="EnsemblMetazoa" id="AALFPA23_005378.P6866"/>
    </source>
</evidence>
<dbReference type="PANTHER" id="PTHR21494:SF0">
    <property type="entry name" value="ACTIVATING SIGNAL COINTEGRATOR 1 COMPLEX SUBUNIT 2"/>
    <property type="match status" value="1"/>
</dbReference>
<evidence type="ECO:0000259" key="2">
    <source>
        <dbReference type="PROSITE" id="PS51140"/>
    </source>
</evidence>
<feature type="compositionally biased region" description="Basic residues" evidence="1">
    <location>
        <begin position="690"/>
        <end position="707"/>
    </location>
</feature>
<dbReference type="EnsemblMetazoa" id="AALFPA23_005378.R6866">
    <property type="protein sequence ID" value="AALFPA23_005378.P6866"/>
    <property type="gene ID" value="AALFPA23_005378"/>
</dbReference>
<dbReference type="PANTHER" id="PTHR21494">
    <property type="entry name" value="ACTIVATING SIGNAL COINTEGRATOR 1 COMPLEX SUBUNIT 2 ASC-1 COMPLEX SUBUNIT P100"/>
    <property type="match status" value="1"/>
</dbReference>
<dbReference type="InterPro" id="IPR003892">
    <property type="entry name" value="CUE"/>
</dbReference>
<sequence length="721" mass="81474">MVFVTFENEKNLPLNELLLSFDEDGVKRKLPALHEKWKESRCFTRYAAFPMRNGLVEEGAPLDQWVSETEWFVKDMEWLLGLEHFRFWSTLIHNPGAVEAVISFTQNAVPYYLIGVVRSSAKVFPLYSAAHRCTLQVICRMITQRESDRCWIGREFLGELLYKHFLVSIPLIFDLLPIYGRDNKAVLGLMLQTIFKLQPKFQQDLRVGLQYLQSTFKIIQQRIETDRIDGNATTSSTLNDLAIYVLDCCSSLSLLVEVYPEVRATCTDLGLEQSISNFYDNTLVLLYKNIFAMDNDSPYLVHLNAARMELLAAFRAIVNLQLETILEKPEASLLPADKFLCILTECLSDPVFVRDYQRHYPVERDLDILKQACQGVDSFKLDFVQNAYCSGENGMTNGHDGSGEFPEEDESFGEAVGGVAEEVEPGPSGTSAKLELTPEQQIEANVRKVLDILPDLGDGYVRKILARYEDVEQAIAAVLEGNLPPDLAEADPTEPYIPPDKLDNFYLETGIERLNIYDGDEFDVLVHDKIKGVMKKGKGMPGQPKNLKELLDDKSHVKEMKDRYQEYSNVCDEYDDEYDDSYDAMADSESKTIRLSAQMRNALVDELDDDEDEEEDEAVQRGGPAVSGGGKKPLDFCENPEVLRQRAEERWRSKHQARGGGGGGGQPSGQNRDVVGKAKGQGQEKDVLINRKHKNENKSSRANHNRKQGATFKRNKGMIPS</sequence>
<evidence type="ECO:0000313" key="4">
    <source>
        <dbReference type="Proteomes" id="UP000069940"/>
    </source>
</evidence>
<feature type="domain" description="CUE" evidence="2">
    <location>
        <begin position="441"/>
        <end position="483"/>
    </location>
</feature>
<reference evidence="4" key="1">
    <citation type="journal article" date="2015" name="Proc. Natl. Acad. Sci. U.S.A.">
        <title>Genome sequence of the Asian Tiger mosquito, Aedes albopictus, reveals insights into its biology, genetics, and evolution.</title>
        <authorList>
            <person name="Chen X.G."/>
            <person name="Jiang X."/>
            <person name="Gu J."/>
            <person name="Xu M."/>
            <person name="Wu Y."/>
            <person name="Deng Y."/>
            <person name="Zhang C."/>
            <person name="Bonizzoni M."/>
            <person name="Dermauw W."/>
            <person name="Vontas J."/>
            <person name="Armbruster P."/>
            <person name="Huang X."/>
            <person name="Yang Y."/>
            <person name="Zhang H."/>
            <person name="He W."/>
            <person name="Peng H."/>
            <person name="Liu Y."/>
            <person name="Wu K."/>
            <person name="Chen J."/>
            <person name="Lirakis M."/>
            <person name="Topalis P."/>
            <person name="Van Leeuwen T."/>
            <person name="Hall A.B."/>
            <person name="Jiang X."/>
            <person name="Thorpe C."/>
            <person name="Mueller R.L."/>
            <person name="Sun C."/>
            <person name="Waterhouse R.M."/>
            <person name="Yan G."/>
            <person name="Tu Z.J."/>
            <person name="Fang X."/>
            <person name="James A.A."/>
        </authorList>
    </citation>
    <scope>NUCLEOTIDE SEQUENCE [LARGE SCALE GENOMIC DNA]</scope>
    <source>
        <strain evidence="4">Foshan</strain>
    </source>
</reference>
<dbReference type="SUPFAM" id="SSF46934">
    <property type="entry name" value="UBA-like"/>
    <property type="match status" value="1"/>
</dbReference>
<proteinExistence type="predicted"/>
<reference evidence="3" key="2">
    <citation type="submission" date="2025-05" db="UniProtKB">
        <authorList>
            <consortium name="EnsemblMetazoa"/>
        </authorList>
    </citation>
    <scope>IDENTIFICATION</scope>
    <source>
        <strain evidence="3">Foshan</strain>
    </source>
</reference>
<name>A0ABM1Y3M9_AEDAL</name>
<dbReference type="GeneID" id="109406862"/>
<dbReference type="CDD" id="cd14364">
    <property type="entry name" value="CUE_ASCC2"/>
    <property type="match status" value="1"/>
</dbReference>
<dbReference type="PROSITE" id="PS51140">
    <property type="entry name" value="CUE"/>
    <property type="match status" value="1"/>
</dbReference>
<feature type="compositionally biased region" description="Basic and acidic residues" evidence="1">
    <location>
        <begin position="641"/>
        <end position="651"/>
    </location>
</feature>